<gene>
    <name evidence="2" type="ORF">J2S07_002874</name>
</gene>
<reference evidence="2 3" key="1">
    <citation type="submission" date="2023-07" db="EMBL/GenBank/DDBJ databases">
        <title>Genomic Encyclopedia of Type Strains, Phase IV (KMG-IV): sequencing the most valuable type-strain genomes for metagenomic binning, comparative biology and taxonomic classification.</title>
        <authorList>
            <person name="Goeker M."/>
        </authorList>
    </citation>
    <scope>NUCLEOTIDE SEQUENCE [LARGE SCALE GENOMIC DNA]</scope>
    <source>
        <strain evidence="2 3">DSM 23948</strain>
    </source>
</reference>
<evidence type="ECO:0000313" key="2">
    <source>
        <dbReference type="EMBL" id="MDQ0156553.1"/>
    </source>
</evidence>
<protein>
    <submittedName>
        <fullName evidence="2">Uncharacterized protein</fullName>
    </submittedName>
</protein>
<sequence length="253" mass="29794">MMDLEQNENEFEAFLQSLKRALKEDEIIGQIRSIYAESEEKNSFVEKEWKQRIQELEAQNKALQNQIILERSKTKQEQENCLQIQTKLNEISSQYLILKGQVDHWQEKYTGIKALFGEQLKIYKLYQQLSPALKSSLSGIFRGQTIEQFLVCGVQKQNIELLWDAIKIRVVEGNDDELEELRAIFLYFFHAYNSTFDRPLYELQTVSENEKYDSELHMRTSKSRVAGYIDRVIFEGYVNTNSKKIERKSIVAL</sequence>
<organism evidence="2 3">
    <name type="scientific">Anoxybacillus andreesenii</name>
    <dbReference type="NCBI Taxonomy" id="1325932"/>
    <lineage>
        <taxon>Bacteria</taxon>
        <taxon>Bacillati</taxon>
        <taxon>Bacillota</taxon>
        <taxon>Bacilli</taxon>
        <taxon>Bacillales</taxon>
        <taxon>Anoxybacillaceae</taxon>
        <taxon>Anoxybacillus</taxon>
    </lineage>
</organism>
<dbReference type="EMBL" id="JAUSTU010000013">
    <property type="protein sequence ID" value="MDQ0156553.1"/>
    <property type="molecule type" value="Genomic_DNA"/>
</dbReference>
<keyword evidence="1" id="KW-0175">Coiled coil</keyword>
<dbReference type="RefSeq" id="WP_307151061.1">
    <property type="nucleotide sequence ID" value="NZ_JAUSTU010000013.1"/>
</dbReference>
<evidence type="ECO:0000256" key="1">
    <source>
        <dbReference type="SAM" id="Coils"/>
    </source>
</evidence>
<proteinExistence type="predicted"/>
<keyword evidence="3" id="KW-1185">Reference proteome</keyword>
<dbReference type="Proteomes" id="UP001231362">
    <property type="component" value="Unassembled WGS sequence"/>
</dbReference>
<comment type="caution">
    <text evidence="2">The sequence shown here is derived from an EMBL/GenBank/DDBJ whole genome shotgun (WGS) entry which is preliminary data.</text>
</comment>
<name>A0ABT9V6H6_9BACL</name>
<evidence type="ECO:0000313" key="3">
    <source>
        <dbReference type="Proteomes" id="UP001231362"/>
    </source>
</evidence>
<feature type="coiled-coil region" evidence="1">
    <location>
        <begin position="1"/>
        <end position="73"/>
    </location>
</feature>
<accession>A0ABT9V6H6</accession>